<name>L9WZS5_9EURY</name>
<feature type="region of interest" description="Disordered" evidence="1">
    <location>
        <begin position="248"/>
        <end position="294"/>
    </location>
</feature>
<feature type="transmembrane region" description="Helical" evidence="2">
    <location>
        <begin position="138"/>
        <end position="158"/>
    </location>
</feature>
<proteinExistence type="predicted"/>
<accession>L9WZS5</accession>
<keyword evidence="2" id="KW-0472">Membrane</keyword>
<dbReference type="PATRIC" id="fig|1227498.3.peg.3359"/>
<dbReference type="InterPro" id="IPR055563">
    <property type="entry name" value="CdpA_N"/>
</dbReference>
<dbReference type="OrthoDB" id="157486at2157"/>
<gene>
    <name evidence="4" type="ORF">C492_17028</name>
</gene>
<evidence type="ECO:0000259" key="3">
    <source>
        <dbReference type="Pfam" id="PF23600"/>
    </source>
</evidence>
<dbReference type="STRING" id="1227498.C492_17028"/>
<evidence type="ECO:0000313" key="4">
    <source>
        <dbReference type="EMBL" id="ELY53868.1"/>
    </source>
</evidence>
<evidence type="ECO:0000256" key="2">
    <source>
        <dbReference type="SAM" id="Phobius"/>
    </source>
</evidence>
<feature type="compositionally biased region" description="Basic and acidic residues" evidence="1">
    <location>
        <begin position="269"/>
        <end position="284"/>
    </location>
</feature>
<feature type="transmembrane region" description="Helical" evidence="2">
    <location>
        <begin position="71"/>
        <end position="90"/>
    </location>
</feature>
<reference evidence="4 5" key="1">
    <citation type="journal article" date="2014" name="PLoS Genet.">
        <title>Phylogenetically driven sequencing of extremely halophilic archaea reveals strategies for static and dynamic osmo-response.</title>
        <authorList>
            <person name="Becker E.A."/>
            <person name="Seitzer P.M."/>
            <person name="Tritt A."/>
            <person name="Larsen D."/>
            <person name="Krusor M."/>
            <person name="Yao A.I."/>
            <person name="Wu D."/>
            <person name="Madern D."/>
            <person name="Eisen J.A."/>
            <person name="Darling A.E."/>
            <person name="Facciotti M.T."/>
        </authorList>
    </citation>
    <scope>NUCLEOTIDE SEQUENCE [LARGE SCALE GENOMIC DNA]</scope>
    <source>
        <strain evidence="4 5">DSM 18795</strain>
    </source>
</reference>
<sequence>MTPEQSPDGYLVDLYRRYVGEPEGYTDVYVGFGLFFGGIGIGATALLLFLWGSTYEARTLESAYYDLLQPAYALGLLSLPATMLGVVVLLPSDRRTLYGAVGGAAVAALAVAGFLYAYPRHWYFVGDVDYTVEVVTTYAVGLTGLVAATGAALVAHYLELASRAESAEDASVDPAEDGGLSMADVREDIDEAMASVELSWGGVEKTDTKRLEFSDDGFDDVSMEPGEGTTTTRLSGVDEQVAGLKGLQGRETATTASNSTVDDQTAKLTELRERRRDEQKRVSDDSNGALGGVTARVRALLERS</sequence>
<organism evidence="4 5">
    <name type="scientific">Natronococcus jeotgali DSM 18795</name>
    <dbReference type="NCBI Taxonomy" id="1227498"/>
    <lineage>
        <taxon>Archaea</taxon>
        <taxon>Methanobacteriati</taxon>
        <taxon>Methanobacteriota</taxon>
        <taxon>Stenosarchaea group</taxon>
        <taxon>Halobacteria</taxon>
        <taxon>Halobacteriales</taxon>
        <taxon>Natrialbaceae</taxon>
        <taxon>Natronococcus</taxon>
    </lineage>
</organism>
<keyword evidence="5" id="KW-1185">Reference proteome</keyword>
<evidence type="ECO:0000256" key="1">
    <source>
        <dbReference type="SAM" id="MobiDB-lite"/>
    </source>
</evidence>
<dbReference type="EMBL" id="AOIA01000143">
    <property type="protein sequence ID" value="ELY53868.1"/>
    <property type="molecule type" value="Genomic_DNA"/>
</dbReference>
<dbReference type="AlphaFoldDB" id="L9WZS5"/>
<dbReference type="Proteomes" id="UP000011531">
    <property type="component" value="Unassembled WGS sequence"/>
</dbReference>
<keyword evidence="2" id="KW-0812">Transmembrane</keyword>
<comment type="caution">
    <text evidence="4">The sequence shown here is derived from an EMBL/GenBank/DDBJ whole genome shotgun (WGS) entry which is preliminary data.</text>
</comment>
<protein>
    <recommendedName>
        <fullName evidence="3">Cell division protein A N-terminal domain-containing protein</fullName>
    </recommendedName>
</protein>
<evidence type="ECO:0000313" key="5">
    <source>
        <dbReference type="Proteomes" id="UP000011531"/>
    </source>
</evidence>
<keyword evidence="2" id="KW-1133">Transmembrane helix</keyword>
<feature type="domain" description="Cell division protein A N-terminal" evidence="3">
    <location>
        <begin position="10"/>
        <end position="159"/>
    </location>
</feature>
<feature type="compositionally biased region" description="Polar residues" evidence="1">
    <location>
        <begin position="251"/>
        <end position="267"/>
    </location>
</feature>
<feature type="transmembrane region" description="Helical" evidence="2">
    <location>
        <begin position="28"/>
        <end position="51"/>
    </location>
</feature>
<dbReference type="Pfam" id="PF23600">
    <property type="entry name" value="CdpA_N"/>
    <property type="match status" value="1"/>
</dbReference>
<feature type="transmembrane region" description="Helical" evidence="2">
    <location>
        <begin position="97"/>
        <end position="118"/>
    </location>
</feature>
<dbReference type="RefSeq" id="WP_008425688.1">
    <property type="nucleotide sequence ID" value="NZ_AOIA01000143.1"/>
</dbReference>